<evidence type="ECO:0000313" key="1">
    <source>
        <dbReference type="EMBL" id="CAK72871.1"/>
    </source>
</evidence>
<evidence type="ECO:0000313" key="2">
    <source>
        <dbReference type="Proteomes" id="UP000000600"/>
    </source>
</evidence>
<accession>A0CQ04</accession>
<dbReference type="RefSeq" id="XP_001440268.1">
    <property type="nucleotide sequence ID" value="XM_001440231.2"/>
</dbReference>
<dbReference type="EMBL" id="CT868137">
    <property type="protein sequence ID" value="CAK72871.1"/>
    <property type="molecule type" value="Genomic_DNA"/>
</dbReference>
<protein>
    <recommendedName>
        <fullName evidence="3">Secreted protein</fullName>
    </recommendedName>
</protein>
<dbReference type="InParanoid" id="A0CQ04"/>
<dbReference type="AlphaFoldDB" id="A0CQ04"/>
<reference evidence="1 2" key="1">
    <citation type="journal article" date="2006" name="Nature">
        <title>Global trends of whole-genome duplications revealed by the ciliate Paramecium tetraurelia.</title>
        <authorList>
            <consortium name="Genoscope"/>
            <person name="Aury J.-M."/>
            <person name="Jaillon O."/>
            <person name="Duret L."/>
            <person name="Noel B."/>
            <person name="Jubin C."/>
            <person name="Porcel B.M."/>
            <person name="Segurens B."/>
            <person name="Daubin V."/>
            <person name="Anthouard V."/>
            <person name="Aiach N."/>
            <person name="Arnaiz O."/>
            <person name="Billaut A."/>
            <person name="Beisson J."/>
            <person name="Blanc I."/>
            <person name="Bouhouche K."/>
            <person name="Camara F."/>
            <person name="Duharcourt S."/>
            <person name="Guigo R."/>
            <person name="Gogendeau D."/>
            <person name="Katinka M."/>
            <person name="Keller A.-M."/>
            <person name="Kissmehl R."/>
            <person name="Klotz C."/>
            <person name="Koll F."/>
            <person name="Le Moue A."/>
            <person name="Lepere C."/>
            <person name="Malinsky S."/>
            <person name="Nowacki M."/>
            <person name="Nowak J.K."/>
            <person name="Plattner H."/>
            <person name="Poulain J."/>
            <person name="Ruiz F."/>
            <person name="Serrano V."/>
            <person name="Zagulski M."/>
            <person name="Dessen P."/>
            <person name="Betermier M."/>
            <person name="Weissenbach J."/>
            <person name="Scarpelli C."/>
            <person name="Schachter V."/>
            <person name="Sperling L."/>
            <person name="Meyer E."/>
            <person name="Cohen J."/>
            <person name="Wincker P."/>
        </authorList>
    </citation>
    <scope>NUCLEOTIDE SEQUENCE [LARGE SCALE GENOMIC DNA]</scope>
    <source>
        <strain evidence="1 2">Stock d4-2</strain>
    </source>
</reference>
<proteinExistence type="predicted"/>
<dbReference type="Proteomes" id="UP000000600">
    <property type="component" value="Unassembled WGS sequence"/>
</dbReference>
<organism evidence="1 2">
    <name type="scientific">Paramecium tetraurelia</name>
    <dbReference type="NCBI Taxonomy" id="5888"/>
    <lineage>
        <taxon>Eukaryota</taxon>
        <taxon>Sar</taxon>
        <taxon>Alveolata</taxon>
        <taxon>Ciliophora</taxon>
        <taxon>Intramacronucleata</taxon>
        <taxon>Oligohymenophorea</taxon>
        <taxon>Peniculida</taxon>
        <taxon>Parameciidae</taxon>
        <taxon>Paramecium</taxon>
    </lineage>
</organism>
<sequence length="89" mass="10467">MLKKLKRLSKIVTAIIKLSFVNMLWSNNCFYESLQQSCGIMNNQRVKQDVRLNIKNTISYAKPQHDIVLKIEQWLSFKLNSKTLIKILL</sequence>
<gene>
    <name evidence="1" type="ORF">GSPATT00038828001</name>
</gene>
<keyword evidence="2" id="KW-1185">Reference proteome</keyword>
<dbReference type="HOGENOM" id="CLU_2459552_0_0_1"/>
<dbReference type="GeneID" id="5026051"/>
<dbReference type="KEGG" id="ptm:GSPATT00038828001"/>
<evidence type="ECO:0008006" key="3">
    <source>
        <dbReference type="Google" id="ProtNLM"/>
    </source>
</evidence>
<name>A0CQ04_PARTE</name>